<accession>A0A8B8S2U5</accession>
<keyword evidence="2" id="KW-0677">Repeat</keyword>
<name>A0A8B8S2U5_CAMFR</name>
<evidence type="ECO:0000256" key="3">
    <source>
        <dbReference type="ARBA" id="ARBA00022771"/>
    </source>
</evidence>
<evidence type="ECO:0000256" key="2">
    <source>
        <dbReference type="ARBA" id="ARBA00022737"/>
    </source>
</evidence>
<dbReference type="InterPro" id="IPR039032">
    <property type="entry name" value="Rim-like"/>
</dbReference>
<evidence type="ECO:0000313" key="11">
    <source>
        <dbReference type="RefSeq" id="XP_032323964.1"/>
    </source>
</evidence>
<feature type="domain" description="FYVE-type" evidence="8">
    <location>
        <begin position="86"/>
        <end position="146"/>
    </location>
</feature>
<dbReference type="AlphaFoldDB" id="A0A8B8S2U5"/>
<dbReference type="InterPro" id="IPR011011">
    <property type="entry name" value="Znf_FYVE_PHD"/>
</dbReference>
<evidence type="ECO:0000256" key="7">
    <source>
        <dbReference type="SAM" id="MobiDB-lite"/>
    </source>
</evidence>
<dbReference type="PROSITE" id="PS50916">
    <property type="entry name" value="RABBD"/>
    <property type="match status" value="1"/>
</dbReference>
<dbReference type="GO" id="GO:0006886">
    <property type="term" value="P:intracellular protein transport"/>
    <property type="evidence" value="ECO:0007669"/>
    <property type="project" value="InterPro"/>
</dbReference>
<evidence type="ECO:0000259" key="9">
    <source>
        <dbReference type="PROSITE" id="PS50916"/>
    </source>
</evidence>
<dbReference type="GeneID" id="102512945"/>
<dbReference type="GO" id="GO:0048167">
    <property type="term" value="P:regulation of synaptic plasticity"/>
    <property type="evidence" value="ECO:0007669"/>
    <property type="project" value="TreeGrafter"/>
</dbReference>
<dbReference type="GO" id="GO:0044325">
    <property type="term" value="F:transmembrane transporter binding"/>
    <property type="evidence" value="ECO:0007669"/>
    <property type="project" value="TreeGrafter"/>
</dbReference>
<dbReference type="Gene3D" id="3.30.40.10">
    <property type="entry name" value="Zinc/RING finger domain, C3HC4 (zinc finger)"/>
    <property type="match status" value="1"/>
</dbReference>
<sequence length="255" mass="28836">MSAPVGPRGRPAPTPVASQPPLQPEMPDLSHLTEEERKIILAVMDRQKKEEEKEQSVLKKLHQQFEMYKEQVKKMGEESQQQQEQKGDAPTCGICHKTKFADGCGHNCSYCQTKFCARCGGRVSLRSNKEDKVVMWVCNLCRKQQEILTKSGAWFYNSGSNTAQQPDQKALRGLRNEEAPQEKKAKLHEQAQFPGPSGKEVHQCPEIRTEDTTKGKKERSTRSMLLRTAQCLDLHQIMLIGGLNVNLSFMKSLII</sequence>
<dbReference type="PROSITE" id="PS50178">
    <property type="entry name" value="ZF_FYVE"/>
    <property type="match status" value="1"/>
</dbReference>
<evidence type="ECO:0000259" key="8">
    <source>
        <dbReference type="PROSITE" id="PS50178"/>
    </source>
</evidence>
<dbReference type="GO" id="GO:0042391">
    <property type="term" value="P:regulation of membrane potential"/>
    <property type="evidence" value="ECO:0007669"/>
    <property type="project" value="TreeGrafter"/>
</dbReference>
<evidence type="ECO:0000256" key="5">
    <source>
        <dbReference type="PROSITE-ProRule" id="PRU00091"/>
    </source>
</evidence>
<dbReference type="PANTHER" id="PTHR12157">
    <property type="entry name" value="REGULATING SYNAPTIC MEMBRANE EXOCYTOSIS PROTEIN"/>
    <property type="match status" value="1"/>
</dbReference>
<evidence type="ECO:0000256" key="6">
    <source>
        <dbReference type="SAM" id="Coils"/>
    </source>
</evidence>
<dbReference type="FunFam" id="3.30.40.10:FF:000044">
    <property type="entry name" value="Regulating synaptic membrane exocytosis protein 2"/>
    <property type="match status" value="1"/>
</dbReference>
<dbReference type="GO" id="GO:0042734">
    <property type="term" value="C:presynaptic membrane"/>
    <property type="evidence" value="ECO:0007669"/>
    <property type="project" value="TreeGrafter"/>
</dbReference>
<keyword evidence="4" id="KW-0862">Zinc</keyword>
<dbReference type="GO" id="GO:0050806">
    <property type="term" value="P:positive regulation of synaptic transmission"/>
    <property type="evidence" value="ECO:0007669"/>
    <property type="project" value="TreeGrafter"/>
</dbReference>
<feature type="coiled-coil region" evidence="6">
    <location>
        <begin position="44"/>
        <end position="85"/>
    </location>
</feature>
<dbReference type="GO" id="GO:0048791">
    <property type="term" value="P:calcium ion-regulated exocytosis of neurotransmitter"/>
    <property type="evidence" value="ECO:0007669"/>
    <property type="project" value="TreeGrafter"/>
</dbReference>
<dbReference type="GO" id="GO:0048788">
    <property type="term" value="C:cytoskeleton of presynaptic active zone"/>
    <property type="evidence" value="ECO:0007669"/>
    <property type="project" value="TreeGrafter"/>
</dbReference>
<evidence type="ECO:0000256" key="4">
    <source>
        <dbReference type="ARBA" id="ARBA00022833"/>
    </source>
</evidence>
<dbReference type="InterPro" id="IPR054386">
    <property type="entry name" value="RIM_Znf"/>
</dbReference>
<dbReference type="Proteomes" id="UP000694856">
    <property type="component" value="Chromosome 25"/>
</dbReference>
<gene>
    <name evidence="11" type="primary">RIMS2</name>
</gene>
<proteinExistence type="predicted"/>
<dbReference type="GO" id="GO:2000300">
    <property type="term" value="P:regulation of synaptic vesicle exocytosis"/>
    <property type="evidence" value="ECO:0007669"/>
    <property type="project" value="TreeGrafter"/>
</dbReference>
<keyword evidence="6" id="KW-0175">Coiled coil</keyword>
<dbReference type="GO" id="GO:0008270">
    <property type="term" value="F:zinc ion binding"/>
    <property type="evidence" value="ECO:0007669"/>
    <property type="project" value="UniProtKB-KW"/>
</dbReference>
<keyword evidence="3 5" id="KW-0863">Zinc-finger</keyword>
<dbReference type="SUPFAM" id="SSF57903">
    <property type="entry name" value="FYVE/PHD zinc finger"/>
    <property type="match status" value="1"/>
</dbReference>
<reference evidence="11" key="1">
    <citation type="submission" date="2025-08" db="UniProtKB">
        <authorList>
            <consortium name="RefSeq"/>
        </authorList>
    </citation>
    <scope>IDENTIFICATION</scope>
    <source>
        <tissue evidence="11">Ear skin</tissue>
    </source>
</reference>
<dbReference type="GO" id="GO:0031267">
    <property type="term" value="F:small GTPase binding"/>
    <property type="evidence" value="ECO:0007669"/>
    <property type="project" value="InterPro"/>
</dbReference>
<dbReference type="InterPro" id="IPR017455">
    <property type="entry name" value="Znf_FYVE-rel"/>
</dbReference>
<protein>
    <submittedName>
        <fullName evidence="11">Regulating synaptic membrane exocytosis protein 2 isoform X16</fullName>
    </submittedName>
</protein>
<dbReference type="Pfam" id="PF22601">
    <property type="entry name" value="RIM2a_ZnF"/>
    <property type="match status" value="1"/>
</dbReference>
<feature type="region of interest" description="Disordered" evidence="7">
    <location>
        <begin position="1"/>
        <end position="33"/>
    </location>
</feature>
<evidence type="ECO:0000256" key="1">
    <source>
        <dbReference type="ARBA" id="ARBA00022723"/>
    </source>
</evidence>
<evidence type="ECO:0000313" key="10">
    <source>
        <dbReference type="Proteomes" id="UP000694856"/>
    </source>
</evidence>
<dbReference type="RefSeq" id="XP_032323964.1">
    <property type="nucleotide sequence ID" value="XM_032468073.1"/>
</dbReference>
<keyword evidence="10" id="KW-1185">Reference proteome</keyword>
<feature type="compositionally biased region" description="Basic and acidic residues" evidence="7">
    <location>
        <begin position="199"/>
        <end position="220"/>
    </location>
</feature>
<dbReference type="CTD" id="9699"/>
<feature type="domain" description="RabBD" evidence="9">
    <location>
        <begin position="26"/>
        <end position="158"/>
    </location>
</feature>
<organism evidence="10 11">
    <name type="scientific">Camelus ferus</name>
    <name type="common">Wild bactrian camel</name>
    <name type="synonym">Camelus bactrianus ferus</name>
    <dbReference type="NCBI Taxonomy" id="419612"/>
    <lineage>
        <taxon>Eukaryota</taxon>
        <taxon>Metazoa</taxon>
        <taxon>Chordata</taxon>
        <taxon>Craniata</taxon>
        <taxon>Vertebrata</taxon>
        <taxon>Euteleostomi</taxon>
        <taxon>Mammalia</taxon>
        <taxon>Eutheria</taxon>
        <taxon>Laurasiatheria</taxon>
        <taxon>Artiodactyla</taxon>
        <taxon>Tylopoda</taxon>
        <taxon>Camelidae</taxon>
        <taxon>Camelus</taxon>
    </lineage>
</organism>
<dbReference type="PANTHER" id="PTHR12157:SF15">
    <property type="entry name" value="REGULATING SYNAPTIC MEMBRANE EXOCYTOSIS PROTEIN 2"/>
    <property type="match status" value="1"/>
</dbReference>
<feature type="region of interest" description="Disordered" evidence="7">
    <location>
        <begin position="182"/>
        <end position="220"/>
    </location>
</feature>
<dbReference type="InterPro" id="IPR010911">
    <property type="entry name" value="Rab_BD"/>
</dbReference>
<dbReference type="InterPro" id="IPR013083">
    <property type="entry name" value="Znf_RING/FYVE/PHD"/>
</dbReference>
<keyword evidence="1" id="KW-0479">Metal-binding</keyword>